<keyword evidence="1" id="KW-1133">Transmembrane helix</keyword>
<evidence type="ECO:0000313" key="3">
    <source>
        <dbReference type="Proteomes" id="UP000692954"/>
    </source>
</evidence>
<evidence type="ECO:0000313" key="2">
    <source>
        <dbReference type="EMBL" id="CAD8077465.1"/>
    </source>
</evidence>
<protein>
    <submittedName>
        <fullName evidence="2">Uncharacterized protein</fullName>
    </submittedName>
</protein>
<feature type="transmembrane region" description="Helical" evidence="1">
    <location>
        <begin position="121"/>
        <end position="142"/>
    </location>
</feature>
<dbReference type="EMBL" id="CAJJDN010000036">
    <property type="protein sequence ID" value="CAD8077465.1"/>
    <property type="molecule type" value="Genomic_DNA"/>
</dbReference>
<reference evidence="2" key="1">
    <citation type="submission" date="2021-01" db="EMBL/GenBank/DDBJ databases">
        <authorList>
            <consortium name="Genoscope - CEA"/>
            <person name="William W."/>
        </authorList>
    </citation>
    <scope>NUCLEOTIDE SEQUENCE</scope>
</reference>
<keyword evidence="1" id="KW-0812">Transmembrane</keyword>
<dbReference type="AlphaFoldDB" id="A0A8S1MJZ7"/>
<keyword evidence="3" id="KW-1185">Reference proteome</keyword>
<sequence>MKKAKGGDFNFASRAQKIEKLEFPQSTEERFIVKANKDGVGFQWKTYDEKLLGRNIDKGTFDNTVAEATRICRNLWREKQREEHKDPTKAYQPLLYVSVFLILLAFVFLLVLIYGNRDKLALLYVAVAILCLAALLTLIVVAKTWSLEPQFMDLEKVQLNKVTEYLNNQNGQIYQSKGYKWQVEPNLYWIELSTLQSIKTFLIHQSTRTLFSQMLNLPFQSRISRYQIHSKGKVLITLRYIDLGPDDFDLIQEQNNSKLVNKSKVHELLLGPDIPMRFVMIQKQKGCCCIVF</sequence>
<name>A0A8S1MJZ7_9CILI</name>
<accession>A0A8S1MJZ7</accession>
<organism evidence="2 3">
    <name type="scientific">Paramecium sonneborni</name>
    <dbReference type="NCBI Taxonomy" id="65129"/>
    <lineage>
        <taxon>Eukaryota</taxon>
        <taxon>Sar</taxon>
        <taxon>Alveolata</taxon>
        <taxon>Ciliophora</taxon>
        <taxon>Intramacronucleata</taxon>
        <taxon>Oligohymenophorea</taxon>
        <taxon>Peniculida</taxon>
        <taxon>Parameciidae</taxon>
        <taxon>Paramecium</taxon>
    </lineage>
</organism>
<evidence type="ECO:0000256" key="1">
    <source>
        <dbReference type="SAM" id="Phobius"/>
    </source>
</evidence>
<comment type="caution">
    <text evidence="2">The sequence shown here is derived from an EMBL/GenBank/DDBJ whole genome shotgun (WGS) entry which is preliminary data.</text>
</comment>
<feature type="transmembrane region" description="Helical" evidence="1">
    <location>
        <begin position="94"/>
        <end position="115"/>
    </location>
</feature>
<dbReference type="Proteomes" id="UP000692954">
    <property type="component" value="Unassembled WGS sequence"/>
</dbReference>
<dbReference type="OrthoDB" id="297709at2759"/>
<proteinExistence type="predicted"/>
<gene>
    <name evidence="2" type="ORF">PSON_ATCC_30995.1.T0360143</name>
</gene>
<keyword evidence="1" id="KW-0472">Membrane</keyword>